<keyword evidence="10" id="KW-1185">Reference proteome</keyword>
<keyword evidence="5" id="KW-0804">Transcription</keyword>
<feature type="domain" description="RNA polymerase sigma factor 70 region 4 type 2" evidence="8">
    <location>
        <begin position="160"/>
        <end position="209"/>
    </location>
</feature>
<organism evidence="9 10">
    <name type="scientific">Streptomyces marincola</name>
    <dbReference type="NCBI Taxonomy" id="2878388"/>
    <lineage>
        <taxon>Bacteria</taxon>
        <taxon>Bacillati</taxon>
        <taxon>Actinomycetota</taxon>
        <taxon>Actinomycetes</taxon>
        <taxon>Kitasatosporales</taxon>
        <taxon>Streptomycetaceae</taxon>
        <taxon>Streptomyces</taxon>
    </lineage>
</organism>
<keyword evidence="4" id="KW-0238">DNA-binding</keyword>
<evidence type="ECO:0000259" key="7">
    <source>
        <dbReference type="Pfam" id="PF04542"/>
    </source>
</evidence>
<dbReference type="InterPro" id="IPR014325">
    <property type="entry name" value="RNA_pol_sigma-E_actinobac"/>
</dbReference>
<evidence type="ECO:0000256" key="1">
    <source>
        <dbReference type="ARBA" id="ARBA00010641"/>
    </source>
</evidence>
<dbReference type="SUPFAM" id="SSF88659">
    <property type="entry name" value="Sigma3 and sigma4 domains of RNA polymerase sigma factors"/>
    <property type="match status" value="1"/>
</dbReference>
<dbReference type="EMBL" id="CP021121">
    <property type="protein sequence ID" value="ARQ68927.1"/>
    <property type="molecule type" value="Genomic_DNA"/>
</dbReference>
<dbReference type="InterPro" id="IPR013324">
    <property type="entry name" value="RNA_pol_sigma_r3/r4-like"/>
</dbReference>
<evidence type="ECO:0000256" key="4">
    <source>
        <dbReference type="ARBA" id="ARBA00023125"/>
    </source>
</evidence>
<evidence type="ECO:0000256" key="5">
    <source>
        <dbReference type="ARBA" id="ARBA00023163"/>
    </source>
</evidence>
<feature type="domain" description="RNA polymerase sigma-70 region 2" evidence="7">
    <location>
        <begin position="70"/>
        <end position="134"/>
    </location>
</feature>
<evidence type="ECO:0000313" key="9">
    <source>
        <dbReference type="EMBL" id="ARQ68927.1"/>
    </source>
</evidence>
<dbReference type="Proteomes" id="UP000194218">
    <property type="component" value="Chromosome"/>
</dbReference>
<name>A0A1W7CW21_9ACTN</name>
<dbReference type="InterPro" id="IPR013249">
    <property type="entry name" value="RNA_pol_sigma70_r4_t2"/>
</dbReference>
<keyword evidence="2" id="KW-0805">Transcription regulation</keyword>
<reference evidence="9 10" key="1">
    <citation type="submission" date="2017-05" db="EMBL/GenBank/DDBJ databases">
        <title>Complete genome sequence of Streptomyces sp. SCSIO 03032 revealed the diverse biosynthetic pathways for its bioactive secondary metabolites.</title>
        <authorList>
            <person name="Ma L."/>
            <person name="Zhu Y."/>
            <person name="Zhang W."/>
            <person name="Zhang G."/>
            <person name="Tian X."/>
            <person name="Zhang S."/>
            <person name="Zhang C."/>
        </authorList>
    </citation>
    <scope>NUCLEOTIDE SEQUENCE [LARGE SCALE GENOMIC DNA]</scope>
    <source>
        <strain evidence="9 10">SCSIO 03032</strain>
    </source>
</reference>
<dbReference type="GO" id="GO:0016987">
    <property type="term" value="F:sigma factor activity"/>
    <property type="evidence" value="ECO:0007669"/>
    <property type="project" value="UniProtKB-KW"/>
</dbReference>
<dbReference type="OrthoDB" id="3678480at2"/>
<protein>
    <recommendedName>
        <fullName evidence="11">SigE family RNA polymerase sigma factor</fullName>
    </recommendedName>
</protein>
<evidence type="ECO:0000259" key="8">
    <source>
        <dbReference type="Pfam" id="PF08281"/>
    </source>
</evidence>
<dbReference type="PANTHER" id="PTHR43133">
    <property type="entry name" value="RNA POLYMERASE ECF-TYPE SIGMA FACTO"/>
    <property type="match status" value="1"/>
</dbReference>
<dbReference type="Pfam" id="PF04542">
    <property type="entry name" value="Sigma70_r2"/>
    <property type="match status" value="1"/>
</dbReference>
<dbReference type="InterPro" id="IPR013325">
    <property type="entry name" value="RNA_pol_sigma_r2"/>
</dbReference>
<dbReference type="InterPro" id="IPR039425">
    <property type="entry name" value="RNA_pol_sigma-70-like"/>
</dbReference>
<feature type="region of interest" description="Disordered" evidence="6">
    <location>
        <begin position="1"/>
        <end position="62"/>
    </location>
</feature>
<dbReference type="Pfam" id="PF08281">
    <property type="entry name" value="Sigma70_r4_2"/>
    <property type="match status" value="1"/>
</dbReference>
<dbReference type="NCBIfam" id="TIGR02937">
    <property type="entry name" value="sigma70-ECF"/>
    <property type="match status" value="1"/>
</dbReference>
<dbReference type="CDD" id="cd06171">
    <property type="entry name" value="Sigma70_r4"/>
    <property type="match status" value="1"/>
</dbReference>
<gene>
    <name evidence="9" type="ORF">CAG99_08665</name>
</gene>
<dbReference type="GO" id="GO:0003677">
    <property type="term" value="F:DNA binding"/>
    <property type="evidence" value="ECO:0007669"/>
    <property type="project" value="UniProtKB-KW"/>
</dbReference>
<sequence>METDGSGTDVRTSARTRAGTPDDPGAWPPGGAGPGRGDRLPAEAGRGDQGAAVGTSDSGTPEETFHAFVRSRWPALVRTAYLLTGDRHLAEDVAQTALAKAYRSWPRVQRSDNPDAYVRRILVSCHKDRFRKRRVPEHLTDMPPDSVAATDDMARADEREMLAAALAGLPKRQRTVVILRYWEDLSELEVARTLGCSVGTVKSQASKALCKLRAVLGRSPVPAAFGPP</sequence>
<dbReference type="SUPFAM" id="SSF88946">
    <property type="entry name" value="Sigma2 domain of RNA polymerase sigma factors"/>
    <property type="match status" value="1"/>
</dbReference>
<dbReference type="Gene3D" id="1.10.1740.10">
    <property type="match status" value="1"/>
</dbReference>
<feature type="compositionally biased region" description="Polar residues" evidence="6">
    <location>
        <begin position="1"/>
        <end position="15"/>
    </location>
</feature>
<evidence type="ECO:0000313" key="10">
    <source>
        <dbReference type="Proteomes" id="UP000194218"/>
    </source>
</evidence>
<dbReference type="InterPro" id="IPR007627">
    <property type="entry name" value="RNA_pol_sigma70_r2"/>
</dbReference>
<evidence type="ECO:0000256" key="2">
    <source>
        <dbReference type="ARBA" id="ARBA00023015"/>
    </source>
</evidence>
<evidence type="ECO:0000256" key="6">
    <source>
        <dbReference type="SAM" id="MobiDB-lite"/>
    </source>
</evidence>
<evidence type="ECO:0000256" key="3">
    <source>
        <dbReference type="ARBA" id="ARBA00023082"/>
    </source>
</evidence>
<dbReference type="GO" id="GO:0006352">
    <property type="term" value="P:DNA-templated transcription initiation"/>
    <property type="evidence" value="ECO:0007669"/>
    <property type="project" value="InterPro"/>
</dbReference>
<dbReference type="Gene3D" id="1.10.10.10">
    <property type="entry name" value="Winged helix-like DNA-binding domain superfamily/Winged helix DNA-binding domain"/>
    <property type="match status" value="1"/>
</dbReference>
<keyword evidence="3" id="KW-0731">Sigma factor</keyword>
<comment type="similarity">
    <text evidence="1">Belongs to the sigma-70 factor family. ECF subfamily.</text>
</comment>
<dbReference type="KEGG" id="smao:CAG99_08665"/>
<dbReference type="PANTHER" id="PTHR43133:SF50">
    <property type="entry name" value="ECF RNA POLYMERASE SIGMA FACTOR SIGM"/>
    <property type="match status" value="1"/>
</dbReference>
<accession>A0A1W7CW21</accession>
<proteinExistence type="inferred from homology"/>
<evidence type="ECO:0008006" key="11">
    <source>
        <dbReference type="Google" id="ProtNLM"/>
    </source>
</evidence>
<dbReference type="InterPro" id="IPR014284">
    <property type="entry name" value="RNA_pol_sigma-70_dom"/>
</dbReference>
<dbReference type="InterPro" id="IPR036388">
    <property type="entry name" value="WH-like_DNA-bd_sf"/>
</dbReference>
<dbReference type="NCBIfam" id="TIGR02983">
    <property type="entry name" value="SigE-fam_strep"/>
    <property type="match status" value="1"/>
</dbReference>
<dbReference type="AlphaFoldDB" id="A0A1W7CW21"/>